<dbReference type="EMBL" id="LAOI01000001">
    <property type="protein sequence ID" value="KJV89903.1"/>
    <property type="molecule type" value="Genomic_DNA"/>
</dbReference>
<keyword evidence="4 6" id="KW-1133">Transmembrane helix</keyword>
<evidence type="ECO:0000256" key="4">
    <source>
        <dbReference type="ARBA" id="ARBA00022989"/>
    </source>
</evidence>
<dbReference type="PANTHER" id="PTHR36115">
    <property type="entry name" value="PROLINE-RICH ANTIGEN HOMOLOG-RELATED"/>
    <property type="match status" value="1"/>
</dbReference>
<keyword evidence="3 6" id="KW-0812">Transmembrane</keyword>
<keyword evidence="9" id="KW-1185">Reference proteome</keyword>
<proteinExistence type="predicted"/>
<evidence type="ECO:0000256" key="5">
    <source>
        <dbReference type="ARBA" id="ARBA00023136"/>
    </source>
</evidence>
<feature type="transmembrane region" description="Helical" evidence="6">
    <location>
        <begin position="84"/>
        <end position="105"/>
    </location>
</feature>
<dbReference type="Pfam" id="PF06271">
    <property type="entry name" value="RDD"/>
    <property type="match status" value="1"/>
</dbReference>
<dbReference type="RefSeq" id="WP_045798968.1">
    <property type="nucleotide sequence ID" value="NZ_LAOI01000001.1"/>
</dbReference>
<dbReference type="InterPro" id="IPR010432">
    <property type="entry name" value="RDD"/>
</dbReference>
<organism evidence="8 9">
    <name type="scientific">Rickettsia bellii str. RML An4</name>
    <dbReference type="NCBI Taxonomy" id="1359193"/>
    <lineage>
        <taxon>Bacteria</taxon>
        <taxon>Pseudomonadati</taxon>
        <taxon>Pseudomonadota</taxon>
        <taxon>Alphaproteobacteria</taxon>
        <taxon>Rickettsiales</taxon>
        <taxon>Rickettsiaceae</taxon>
        <taxon>Rickettsieae</taxon>
        <taxon>Rickettsia</taxon>
        <taxon>belli group</taxon>
    </lineage>
</organism>
<reference evidence="8 9" key="1">
    <citation type="submission" date="2015-02" db="EMBL/GenBank/DDBJ databases">
        <title>Genome Sequencing of Rickettsiales.</title>
        <authorList>
            <person name="Daugherty S.C."/>
            <person name="Su Q."/>
            <person name="Abolude K."/>
            <person name="Beier-Sexton M."/>
            <person name="Carlyon J.A."/>
            <person name="Carter R."/>
            <person name="Day N.P."/>
            <person name="Dumler S.J."/>
            <person name="Dyachenko V."/>
            <person name="Godinez A."/>
            <person name="Kurtti T.J."/>
            <person name="Lichay M."/>
            <person name="Mullins K.E."/>
            <person name="Ott S."/>
            <person name="Pappas-Brown V."/>
            <person name="Paris D.H."/>
            <person name="Patel P."/>
            <person name="Richards A.L."/>
            <person name="Sadzewicz L."/>
            <person name="Sears K."/>
            <person name="Seidman D."/>
            <person name="Sengamalay N."/>
            <person name="Stenos J."/>
            <person name="Tallon L.J."/>
            <person name="Vincent G."/>
            <person name="Fraser C.M."/>
            <person name="Munderloh U."/>
            <person name="Dunning-Hotopp J.C."/>
        </authorList>
    </citation>
    <scope>NUCLEOTIDE SEQUENCE [LARGE SCALE GENOMIC DNA]</scope>
    <source>
        <strain evidence="8 9">RML An4</strain>
    </source>
</reference>
<gene>
    <name evidence="8" type="ORF">RBEAN4_0892</name>
</gene>
<dbReference type="InterPro" id="IPR051791">
    <property type="entry name" value="Pra-immunoreactive"/>
</dbReference>
<evidence type="ECO:0000256" key="1">
    <source>
        <dbReference type="ARBA" id="ARBA00004651"/>
    </source>
</evidence>
<comment type="subcellular location">
    <subcellularLocation>
        <location evidence="1">Cell membrane</location>
        <topology evidence="1">Multi-pass membrane protein</topology>
    </subcellularLocation>
</comment>
<evidence type="ECO:0000313" key="9">
    <source>
        <dbReference type="Proteomes" id="UP000033661"/>
    </source>
</evidence>
<evidence type="ECO:0000256" key="6">
    <source>
        <dbReference type="SAM" id="Phobius"/>
    </source>
</evidence>
<evidence type="ECO:0000313" key="8">
    <source>
        <dbReference type="EMBL" id="KJV89903.1"/>
    </source>
</evidence>
<dbReference type="Proteomes" id="UP000033661">
    <property type="component" value="Unassembled WGS sequence"/>
</dbReference>
<feature type="domain" description="RDD" evidence="7">
    <location>
        <begin position="2"/>
        <end position="116"/>
    </location>
</feature>
<keyword evidence="5 6" id="KW-0472">Membrane</keyword>
<evidence type="ECO:0000256" key="2">
    <source>
        <dbReference type="ARBA" id="ARBA00022475"/>
    </source>
</evidence>
<evidence type="ECO:0000259" key="7">
    <source>
        <dbReference type="Pfam" id="PF06271"/>
    </source>
</evidence>
<name>A0A0F3QBH6_RICBE</name>
<dbReference type="PATRIC" id="fig|1359193.3.peg.864"/>
<evidence type="ECO:0000256" key="3">
    <source>
        <dbReference type="ARBA" id="ARBA00022692"/>
    </source>
</evidence>
<feature type="transmembrane region" description="Helical" evidence="6">
    <location>
        <begin position="31"/>
        <end position="48"/>
    </location>
</feature>
<comment type="caution">
    <text evidence="8">The sequence shown here is derived from an EMBL/GenBank/DDBJ whole genome shotgun (WGS) entry which is preliminary data.</text>
</comment>
<protein>
    <submittedName>
        <fullName evidence="8">RDD family protein</fullName>
    </submittedName>
</protein>
<dbReference type="AlphaFoldDB" id="A0A0F3QBH6"/>
<dbReference type="GO" id="GO:0005886">
    <property type="term" value="C:plasma membrane"/>
    <property type="evidence" value="ECO:0007669"/>
    <property type="project" value="UniProtKB-SubCell"/>
</dbReference>
<feature type="transmembrane region" description="Helical" evidence="6">
    <location>
        <begin position="7"/>
        <end position="25"/>
    </location>
</feature>
<accession>A0A0F3QBH6</accession>
<keyword evidence="2" id="KW-1003">Cell membrane</keyword>
<sequence>MILRRLFAFLIDKIIIGMLLSLTIAFARDTIIEIALFFIISGVYFSYLESSKIQASIGKKLLDLRVVHQDGTTLKGSEAFIRFIAFYVINLTGILFVISIIMMIMREDNKMLHDLVFNTQVVKS</sequence>